<dbReference type="InterPro" id="IPR011990">
    <property type="entry name" value="TPR-like_helical_dom_sf"/>
</dbReference>
<accession>A0A8J7FHH5</accession>
<evidence type="ECO:0000313" key="2">
    <source>
        <dbReference type="EMBL" id="MBE9608295.1"/>
    </source>
</evidence>
<comment type="caution">
    <text evidence="2">The sequence shown here is derived from an EMBL/GenBank/DDBJ whole genome shotgun (WGS) entry which is preliminary data.</text>
</comment>
<dbReference type="Proteomes" id="UP000604481">
    <property type="component" value="Unassembled WGS sequence"/>
</dbReference>
<sequence>MTTESPVLATVSTATATLHQPVYPEYTPPVSIADPLQLLRSGEYLELDRRLRAANAAALADRDAEARYTDWLYEECEPLLALGHEGLALLHAWQHALPESGHAWLLECWYWYHWAYEYRGSGWASSVTPLMWRAAHACSERMFVAGLRALERDPSLWMVPALILQGVSSFEESDWLRTLLHTGRQGEATLTLSAPDEADARAELTDMLARSGIPIESRLLLPQQRPVALPEAYQGKKALRGKDYWLHATLSIHPRAFFILRRYVWFLQPRWGGSHERIAAFVASPQCAHLTDVERDRLLHEIWRDDFYEDFLQEDTDDDDAESWLAYTRERLDAALYSHHRQELCLWLMRSLTHRKRYDEAVAYARQAAELHPLEDEWAIEYAFWLTLRCDLDPQWIAGVIAASAHARKTVGACILYGHFASTGRYGVARDLAIGERWFAEVFARAPRHDMWRTLAQDLAQFERHEEVVQLCLMGDREHNPHCAVTLGYHYNNGLGVAADQDRACDYYRRAIEAGYAHAAYNLQLIYAERARQAAGPSERAIWEKGAIETMLRGIELNEPDLPAIYYGYMARLESAGLLDDYLPGLQRDADSGNPQAMVALAGIYGNKRNRRHHNYREGVRWLMGAEAIDPELPLLKEIDDEVFSYGWLASIRLGWTRSRIAPHELPGVDNRMV</sequence>
<dbReference type="AlphaFoldDB" id="A0A8J7FHH5"/>
<dbReference type="RefSeq" id="WP_194114788.1">
    <property type="nucleotide sequence ID" value="NZ_JADFUA010000001.1"/>
</dbReference>
<dbReference type="SUPFAM" id="SSF81901">
    <property type="entry name" value="HCP-like"/>
    <property type="match status" value="1"/>
</dbReference>
<dbReference type="SMART" id="SM00671">
    <property type="entry name" value="SEL1"/>
    <property type="match status" value="2"/>
</dbReference>
<keyword evidence="3" id="KW-1185">Reference proteome</keyword>
<dbReference type="InterPro" id="IPR006597">
    <property type="entry name" value="Sel1-like"/>
</dbReference>
<proteinExistence type="predicted"/>
<dbReference type="Pfam" id="PF13226">
    <property type="entry name" value="DUF4034"/>
    <property type="match status" value="1"/>
</dbReference>
<evidence type="ECO:0000313" key="3">
    <source>
        <dbReference type="Proteomes" id="UP000604481"/>
    </source>
</evidence>
<organism evidence="2 3">
    <name type="scientific">Chitinilyticum piscinae</name>
    <dbReference type="NCBI Taxonomy" id="2866724"/>
    <lineage>
        <taxon>Bacteria</taxon>
        <taxon>Pseudomonadati</taxon>
        <taxon>Pseudomonadota</taxon>
        <taxon>Betaproteobacteria</taxon>
        <taxon>Neisseriales</taxon>
        <taxon>Chitinibacteraceae</taxon>
        <taxon>Chitinilyticum</taxon>
    </lineage>
</organism>
<feature type="domain" description="DUF4034" evidence="1">
    <location>
        <begin position="36"/>
        <end position="304"/>
    </location>
</feature>
<evidence type="ECO:0000259" key="1">
    <source>
        <dbReference type="Pfam" id="PF13226"/>
    </source>
</evidence>
<protein>
    <submittedName>
        <fullName evidence="2">DUF4034 domain-containing protein</fullName>
    </submittedName>
</protein>
<dbReference type="EMBL" id="JADFUA010000001">
    <property type="protein sequence ID" value="MBE9608295.1"/>
    <property type="molecule type" value="Genomic_DNA"/>
</dbReference>
<dbReference type="InterPro" id="IPR025115">
    <property type="entry name" value="DUF4034"/>
</dbReference>
<gene>
    <name evidence="2" type="ORF">INR99_02930</name>
</gene>
<name>A0A8J7FHH5_9NEIS</name>
<dbReference type="Gene3D" id="1.25.40.10">
    <property type="entry name" value="Tetratricopeptide repeat domain"/>
    <property type="match status" value="1"/>
</dbReference>
<reference evidence="2 3" key="1">
    <citation type="submission" date="2020-10" db="EMBL/GenBank/DDBJ databases">
        <title>The genome sequence of Chitinilyticum litopenaei 4Y14.</title>
        <authorList>
            <person name="Liu Y."/>
        </authorList>
    </citation>
    <scope>NUCLEOTIDE SEQUENCE [LARGE SCALE GENOMIC DNA]</scope>
    <source>
        <strain evidence="2 3">4Y14</strain>
    </source>
</reference>